<dbReference type="AlphaFoldDB" id="A0A7X1ZEN2"/>
<accession>A0A7X1ZEN2</accession>
<dbReference type="Gene3D" id="2.30.30.40">
    <property type="entry name" value="SH3 Domains"/>
    <property type="match status" value="1"/>
</dbReference>
<proteinExistence type="predicted"/>
<feature type="signal peptide" evidence="1">
    <location>
        <begin position="1"/>
        <end position="16"/>
    </location>
</feature>
<keyword evidence="3" id="KW-1185">Reference proteome</keyword>
<dbReference type="EMBL" id="WIVE01000028">
    <property type="protein sequence ID" value="MQX36897.1"/>
    <property type="molecule type" value="Genomic_DNA"/>
</dbReference>
<keyword evidence="1" id="KW-0732">Signal</keyword>
<dbReference type="Pfam" id="PF06347">
    <property type="entry name" value="SH3_4"/>
    <property type="match status" value="2"/>
</dbReference>
<organism evidence="2 3">
    <name type="scientific">Roseospira navarrensis</name>
    <dbReference type="NCBI Taxonomy" id="140058"/>
    <lineage>
        <taxon>Bacteria</taxon>
        <taxon>Pseudomonadati</taxon>
        <taxon>Pseudomonadota</taxon>
        <taxon>Alphaproteobacteria</taxon>
        <taxon>Rhodospirillales</taxon>
        <taxon>Rhodospirillaceae</taxon>
        <taxon>Roseospira</taxon>
    </lineage>
</organism>
<evidence type="ECO:0000256" key="1">
    <source>
        <dbReference type="SAM" id="SignalP"/>
    </source>
</evidence>
<comment type="caution">
    <text evidence="2">The sequence shown here is derived from an EMBL/GenBank/DDBJ whole genome shotgun (WGS) entry which is preliminary data.</text>
</comment>
<feature type="chain" id="PRO_5031087991" description="SH3-like domain-containing protein" evidence="1">
    <location>
        <begin position="17"/>
        <end position="171"/>
    </location>
</feature>
<reference evidence="2 3" key="1">
    <citation type="submission" date="2019-10" db="EMBL/GenBank/DDBJ databases">
        <title>Draft whole-genome sequence of the purple nonsulfur photosynthetic bacterium Roseospira navarrensis DSM 15114.</title>
        <authorList>
            <person name="Kyndt J.A."/>
            <person name="Meyer T.E."/>
        </authorList>
    </citation>
    <scope>NUCLEOTIDE SEQUENCE [LARGE SCALE GENOMIC DNA]</scope>
    <source>
        <strain evidence="2 3">DSM 15114</strain>
    </source>
</reference>
<gene>
    <name evidence="2" type="ORF">GHC57_10255</name>
</gene>
<dbReference type="InterPro" id="IPR010466">
    <property type="entry name" value="DUF1058"/>
</dbReference>
<sequence>MLAVAVAVVVAVPAAAQDPGAADEGPVTGPSGLPLPRFVSLGSNKVNLRIGPGIRYPVAWVYQRKGLPLEILRESEDWRNVRDPAGATGWMHRNMLSSGTRTAVVIGEIRQPLLRRPAADAEPVAEVEPGVVVTLLQCPLDGLHCRVETDRFQGWLARGALWGIHDSEAIE</sequence>
<protein>
    <recommendedName>
        <fullName evidence="4">SH3-like domain-containing protein</fullName>
    </recommendedName>
</protein>
<name>A0A7X1ZEN2_9PROT</name>
<dbReference type="OrthoDB" id="9810773at2"/>
<dbReference type="Proteomes" id="UP000434582">
    <property type="component" value="Unassembled WGS sequence"/>
</dbReference>
<evidence type="ECO:0000313" key="3">
    <source>
        <dbReference type="Proteomes" id="UP000434582"/>
    </source>
</evidence>
<evidence type="ECO:0000313" key="2">
    <source>
        <dbReference type="EMBL" id="MQX36897.1"/>
    </source>
</evidence>
<evidence type="ECO:0008006" key="4">
    <source>
        <dbReference type="Google" id="ProtNLM"/>
    </source>
</evidence>